<reference evidence="1" key="1">
    <citation type="submission" date="2021-02" db="EMBL/GenBank/DDBJ databases">
        <authorList>
            <consortium name="DOE Joint Genome Institute"/>
            <person name="Ahrendt S."/>
            <person name="Looney B.P."/>
            <person name="Miyauchi S."/>
            <person name="Morin E."/>
            <person name="Drula E."/>
            <person name="Courty P.E."/>
            <person name="Chicoki N."/>
            <person name="Fauchery L."/>
            <person name="Kohler A."/>
            <person name="Kuo A."/>
            <person name="Labutti K."/>
            <person name="Pangilinan J."/>
            <person name="Lipzen A."/>
            <person name="Riley R."/>
            <person name="Andreopoulos W."/>
            <person name="He G."/>
            <person name="Johnson J."/>
            <person name="Barry K.W."/>
            <person name="Grigoriev I.V."/>
            <person name="Nagy L."/>
            <person name="Hibbett D."/>
            <person name="Henrissat B."/>
            <person name="Matheny P.B."/>
            <person name="Labbe J."/>
            <person name="Martin F."/>
        </authorList>
    </citation>
    <scope>NUCLEOTIDE SEQUENCE</scope>
    <source>
        <strain evidence="1">FP105234-sp</strain>
    </source>
</reference>
<organism evidence="1 2">
    <name type="scientific">Auriscalpium vulgare</name>
    <dbReference type="NCBI Taxonomy" id="40419"/>
    <lineage>
        <taxon>Eukaryota</taxon>
        <taxon>Fungi</taxon>
        <taxon>Dikarya</taxon>
        <taxon>Basidiomycota</taxon>
        <taxon>Agaricomycotina</taxon>
        <taxon>Agaricomycetes</taxon>
        <taxon>Russulales</taxon>
        <taxon>Auriscalpiaceae</taxon>
        <taxon>Auriscalpium</taxon>
    </lineage>
</organism>
<sequence length="81" mass="8914">MRSLTCLQRPSALQASSFKTSALSMVFARKALGWFPAGRDAVSLKRKKGSRCSNHCANLEQRNRCNDAASIDTITTKLNIL</sequence>
<proteinExistence type="predicted"/>
<dbReference type="EMBL" id="MU275936">
    <property type="protein sequence ID" value="KAI0046021.1"/>
    <property type="molecule type" value="Genomic_DNA"/>
</dbReference>
<evidence type="ECO:0000313" key="2">
    <source>
        <dbReference type="Proteomes" id="UP000814033"/>
    </source>
</evidence>
<comment type="caution">
    <text evidence="1">The sequence shown here is derived from an EMBL/GenBank/DDBJ whole genome shotgun (WGS) entry which is preliminary data.</text>
</comment>
<evidence type="ECO:0000313" key="1">
    <source>
        <dbReference type="EMBL" id="KAI0046021.1"/>
    </source>
</evidence>
<keyword evidence="2" id="KW-1185">Reference proteome</keyword>
<reference evidence="1" key="2">
    <citation type="journal article" date="2022" name="New Phytol.">
        <title>Evolutionary transition to the ectomycorrhizal habit in the genomes of a hyperdiverse lineage of mushroom-forming fungi.</title>
        <authorList>
            <person name="Looney B."/>
            <person name="Miyauchi S."/>
            <person name="Morin E."/>
            <person name="Drula E."/>
            <person name="Courty P.E."/>
            <person name="Kohler A."/>
            <person name="Kuo A."/>
            <person name="LaButti K."/>
            <person name="Pangilinan J."/>
            <person name="Lipzen A."/>
            <person name="Riley R."/>
            <person name="Andreopoulos W."/>
            <person name="He G."/>
            <person name="Johnson J."/>
            <person name="Nolan M."/>
            <person name="Tritt A."/>
            <person name="Barry K.W."/>
            <person name="Grigoriev I.V."/>
            <person name="Nagy L.G."/>
            <person name="Hibbett D."/>
            <person name="Henrissat B."/>
            <person name="Matheny P.B."/>
            <person name="Labbe J."/>
            <person name="Martin F.M."/>
        </authorList>
    </citation>
    <scope>NUCLEOTIDE SEQUENCE</scope>
    <source>
        <strain evidence="1">FP105234-sp</strain>
    </source>
</reference>
<protein>
    <submittedName>
        <fullName evidence="1">Uncharacterized protein</fullName>
    </submittedName>
</protein>
<dbReference type="Proteomes" id="UP000814033">
    <property type="component" value="Unassembled WGS sequence"/>
</dbReference>
<gene>
    <name evidence="1" type="ORF">FA95DRAFT_1424199</name>
</gene>
<accession>A0ACB8RQV1</accession>
<name>A0ACB8RQV1_9AGAM</name>